<keyword evidence="1" id="KW-0547">Nucleotide-binding</keyword>
<dbReference type="PRINTS" id="PR00449">
    <property type="entry name" value="RASTRNSFRMNG"/>
</dbReference>
<dbReference type="PROSITE" id="PS51421">
    <property type="entry name" value="RAS"/>
    <property type="match status" value="1"/>
</dbReference>
<dbReference type="Pfam" id="PF00071">
    <property type="entry name" value="Ras"/>
    <property type="match status" value="1"/>
</dbReference>
<gene>
    <name evidence="2" type="ORF">M0813_21833</name>
</gene>
<keyword evidence="3" id="KW-1185">Reference proteome</keyword>
<accession>A0ABQ8YFM7</accession>
<evidence type="ECO:0000256" key="1">
    <source>
        <dbReference type="ARBA" id="ARBA00022741"/>
    </source>
</evidence>
<dbReference type="InterPro" id="IPR001806">
    <property type="entry name" value="Small_GTPase"/>
</dbReference>
<dbReference type="EMBL" id="JAOAOG010000168">
    <property type="protein sequence ID" value="KAJ6243396.1"/>
    <property type="molecule type" value="Genomic_DNA"/>
</dbReference>
<dbReference type="SUPFAM" id="SSF52540">
    <property type="entry name" value="P-loop containing nucleoside triphosphate hydrolases"/>
    <property type="match status" value="1"/>
</dbReference>
<dbReference type="SMART" id="SM00176">
    <property type="entry name" value="RAN"/>
    <property type="match status" value="1"/>
</dbReference>
<dbReference type="CDD" id="cd00154">
    <property type="entry name" value="Rab"/>
    <property type="match status" value="1"/>
</dbReference>
<dbReference type="InterPro" id="IPR027417">
    <property type="entry name" value="P-loop_NTPase"/>
</dbReference>
<dbReference type="SMART" id="SM00175">
    <property type="entry name" value="RAB"/>
    <property type="match status" value="1"/>
</dbReference>
<dbReference type="SMART" id="SM00173">
    <property type="entry name" value="RAS"/>
    <property type="match status" value="1"/>
</dbReference>
<dbReference type="InterPro" id="IPR005225">
    <property type="entry name" value="Small_GTP-bd"/>
</dbReference>
<proteinExistence type="predicted"/>
<comment type="caution">
    <text evidence="2">The sequence shown here is derived from an EMBL/GenBank/DDBJ whole genome shotgun (WGS) entry which is preliminary data.</text>
</comment>
<dbReference type="SMART" id="SM00174">
    <property type="entry name" value="RHO"/>
    <property type="match status" value="1"/>
</dbReference>
<dbReference type="Gene3D" id="3.40.50.300">
    <property type="entry name" value="P-loop containing nucleotide triphosphate hydrolases"/>
    <property type="match status" value="1"/>
</dbReference>
<reference evidence="2" key="1">
    <citation type="submission" date="2022-08" db="EMBL/GenBank/DDBJ databases">
        <title>Novel sulfate-reducing endosymbionts in the free-living metamonad Anaeramoeba.</title>
        <authorList>
            <person name="Jerlstrom-Hultqvist J."/>
            <person name="Cepicka I."/>
            <person name="Gallot-Lavallee L."/>
            <person name="Salas-Leiva D."/>
            <person name="Curtis B.A."/>
            <person name="Zahonova K."/>
            <person name="Pipaliya S."/>
            <person name="Dacks J."/>
            <person name="Roger A.J."/>
        </authorList>
    </citation>
    <scope>NUCLEOTIDE SEQUENCE</scope>
    <source>
        <strain evidence="2">Schooner1</strain>
    </source>
</reference>
<sequence length="216" mass="24050">MSSSSDFVEGISCLSPIKVVLLGSAGSGKTSIITRYIDNTFNLKQISTIGATFQKKKFVIDQQQVSLRIWDTSGQERFRSIVPLYYRLTRVAVLVFDITKQNSLDELSFWADQLQNQLGQLPLLVVVGNKSDLKNLHKDCEKIIENGKQFAESIGATFSLSSALSGEGINDFFYNVAKTILDEKLAESEDDFNSEDNGNIENMIIIKTKEKSACCK</sequence>
<evidence type="ECO:0000313" key="2">
    <source>
        <dbReference type="EMBL" id="KAJ6243396.1"/>
    </source>
</evidence>
<organism evidence="2 3">
    <name type="scientific">Anaeramoeba flamelloides</name>
    <dbReference type="NCBI Taxonomy" id="1746091"/>
    <lineage>
        <taxon>Eukaryota</taxon>
        <taxon>Metamonada</taxon>
        <taxon>Anaeramoebidae</taxon>
        <taxon>Anaeramoeba</taxon>
    </lineage>
</organism>
<name>A0ABQ8YFM7_9EUKA</name>
<evidence type="ECO:0000313" key="3">
    <source>
        <dbReference type="Proteomes" id="UP001150062"/>
    </source>
</evidence>
<dbReference type="NCBIfam" id="TIGR00231">
    <property type="entry name" value="small_GTP"/>
    <property type="match status" value="1"/>
</dbReference>
<dbReference type="Proteomes" id="UP001150062">
    <property type="component" value="Unassembled WGS sequence"/>
</dbReference>
<dbReference type="PANTHER" id="PTHR47978">
    <property type="match status" value="1"/>
</dbReference>
<dbReference type="PROSITE" id="PS51419">
    <property type="entry name" value="RAB"/>
    <property type="match status" value="1"/>
</dbReference>
<protein>
    <submittedName>
        <fullName evidence="2">Ras and ef-hand domain-containing protein</fullName>
    </submittedName>
</protein>